<evidence type="ECO:0000313" key="1">
    <source>
        <dbReference type="EMBL" id="KDP46768.1"/>
    </source>
</evidence>
<keyword evidence="2" id="KW-1185">Reference proteome</keyword>
<gene>
    <name evidence="1" type="ORF">JCGZ_06556</name>
</gene>
<evidence type="ECO:0000313" key="2">
    <source>
        <dbReference type="Proteomes" id="UP000027138"/>
    </source>
</evidence>
<accession>A0A067LHF6</accession>
<dbReference type="AlphaFoldDB" id="A0A067LHF6"/>
<name>A0A067LHF6_JATCU</name>
<dbReference type="EMBL" id="KK914209">
    <property type="protein sequence ID" value="KDP46768.1"/>
    <property type="molecule type" value="Genomic_DNA"/>
</dbReference>
<protein>
    <submittedName>
        <fullName evidence="1">Uncharacterized protein</fullName>
    </submittedName>
</protein>
<organism evidence="1 2">
    <name type="scientific">Jatropha curcas</name>
    <name type="common">Barbados nut</name>
    <dbReference type="NCBI Taxonomy" id="180498"/>
    <lineage>
        <taxon>Eukaryota</taxon>
        <taxon>Viridiplantae</taxon>
        <taxon>Streptophyta</taxon>
        <taxon>Embryophyta</taxon>
        <taxon>Tracheophyta</taxon>
        <taxon>Spermatophyta</taxon>
        <taxon>Magnoliopsida</taxon>
        <taxon>eudicotyledons</taxon>
        <taxon>Gunneridae</taxon>
        <taxon>Pentapetalae</taxon>
        <taxon>rosids</taxon>
        <taxon>fabids</taxon>
        <taxon>Malpighiales</taxon>
        <taxon>Euphorbiaceae</taxon>
        <taxon>Crotonoideae</taxon>
        <taxon>Jatropheae</taxon>
        <taxon>Jatropha</taxon>
    </lineage>
</organism>
<proteinExistence type="predicted"/>
<dbReference type="Proteomes" id="UP000027138">
    <property type="component" value="Unassembled WGS sequence"/>
</dbReference>
<sequence length="74" mass="8614">MIVDLKASNEKPVTKKVVKKERKKYYMLIYWMNNFGQKFIRNASQIQKPGLGSAELLLRHLEATYTKIVDINGN</sequence>
<reference evidence="1 2" key="1">
    <citation type="journal article" date="2014" name="PLoS ONE">
        <title>Global Analysis of Gene Expression Profiles in Physic Nut (Jatropha curcas L.) Seedlings Exposed to Salt Stress.</title>
        <authorList>
            <person name="Zhang L."/>
            <person name="Zhang C."/>
            <person name="Wu P."/>
            <person name="Chen Y."/>
            <person name="Li M."/>
            <person name="Jiang H."/>
            <person name="Wu G."/>
        </authorList>
    </citation>
    <scope>NUCLEOTIDE SEQUENCE [LARGE SCALE GENOMIC DNA]</scope>
    <source>
        <strain evidence="2">cv. GZQX0401</strain>
        <tissue evidence="1">Young leaves</tissue>
    </source>
</reference>